<dbReference type="Pfam" id="PF21274">
    <property type="entry name" value="Rng_hyd_C"/>
    <property type="match status" value="1"/>
</dbReference>
<keyword evidence="4" id="KW-0274">FAD</keyword>
<dbReference type="Gene3D" id="3.40.30.120">
    <property type="match status" value="1"/>
</dbReference>
<feature type="domain" description="FAD-binding" evidence="6">
    <location>
        <begin position="7"/>
        <end position="349"/>
    </location>
</feature>
<keyword evidence="3" id="KW-0285">Flavoprotein</keyword>
<evidence type="ECO:0000256" key="5">
    <source>
        <dbReference type="SAM" id="MobiDB-lite"/>
    </source>
</evidence>
<comment type="similarity">
    <text evidence="2">Belongs to the PheA/TfdB FAD monooxygenase family.</text>
</comment>
<protein>
    <submittedName>
        <fullName evidence="7">FAD-dependent oxidoreductase</fullName>
    </submittedName>
</protein>
<feature type="region of interest" description="Disordered" evidence="5">
    <location>
        <begin position="396"/>
        <end position="429"/>
    </location>
</feature>
<dbReference type="AlphaFoldDB" id="A0A918TM12"/>
<dbReference type="GO" id="GO:0071949">
    <property type="term" value="F:FAD binding"/>
    <property type="evidence" value="ECO:0007669"/>
    <property type="project" value="InterPro"/>
</dbReference>
<dbReference type="InterPro" id="IPR036188">
    <property type="entry name" value="FAD/NAD-bd_sf"/>
</dbReference>
<comment type="cofactor">
    <cofactor evidence="1">
        <name>FAD</name>
        <dbReference type="ChEBI" id="CHEBI:57692"/>
    </cofactor>
</comment>
<evidence type="ECO:0000313" key="7">
    <source>
        <dbReference type="EMBL" id="GHC55301.1"/>
    </source>
</evidence>
<dbReference type="PANTHER" id="PTHR43004">
    <property type="entry name" value="TRK SYSTEM POTASSIUM UPTAKE PROTEIN"/>
    <property type="match status" value="1"/>
</dbReference>
<evidence type="ECO:0000313" key="8">
    <source>
        <dbReference type="Proteomes" id="UP000646244"/>
    </source>
</evidence>
<evidence type="ECO:0000256" key="3">
    <source>
        <dbReference type="ARBA" id="ARBA00022630"/>
    </source>
</evidence>
<comment type="caution">
    <text evidence="7">The sequence shown here is derived from an EMBL/GenBank/DDBJ whole genome shotgun (WGS) entry which is preliminary data.</text>
</comment>
<evidence type="ECO:0000256" key="4">
    <source>
        <dbReference type="ARBA" id="ARBA00022827"/>
    </source>
</evidence>
<dbReference type="SUPFAM" id="SSF51905">
    <property type="entry name" value="FAD/NAD(P)-binding domain"/>
    <property type="match status" value="1"/>
</dbReference>
<accession>A0A918TM12</accession>
<dbReference type="Gene3D" id="3.50.50.60">
    <property type="entry name" value="FAD/NAD(P)-binding domain"/>
    <property type="match status" value="1"/>
</dbReference>
<gene>
    <name evidence="7" type="ORF">GCM10010507_34690</name>
</gene>
<evidence type="ECO:0000259" key="6">
    <source>
        <dbReference type="Pfam" id="PF01494"/>
    </source>
</evidence>
<dbReference type="PRINTS" id="PR00420">
    <property type="entry name" value="RNGMNOXGNASE"/>
</dbReference>
<dbReference type="Gene3D" id="3.30.70.2450">
    <property type="match status" value="1"/>
</dbReference>
<dbReference type="InterPro" id="IPR036249">
    <property type="entry name" value="Thioredoxin-like_sf"/>
</dbReference>
<dbReference type="GO" id="GO:0016709">
    <property type="term" value="F:oxidoreductase activity, acting on paired donors, with incorporation or reduction of molecular oxygen, NAD(P)H as one donor, and incorporation of one atom of oxygen"/>
    <property type="evidence" value="ECO:0007669"/>
    <property type="project" value="UniProtKB-ARBA"/>
</dbReference>
<proteinExistence type="inferred from homology"/>
<evidence type="ECO:0000256" key="1">
    <source>
        <dbReference type="ARBA" id="ARBA00001974"/>
    </source>
</evidence>
<organism evidence="7 8">
    <name type="scientific">Streptomyces cinnamoneus</name>
    <name type="common">Streptoverticillium cinnamoneum</name>
    <dbReference type="NCBI Taxonomy" id="53446"/>
    <lineage>
        <taxon>Bacteria</taxon>
        <taxon>Bacillati</taxon>
        <taxon>Actinomycetota</taxon>
        <taxon>Actinomycetes</taxon>
        <taxon>Kitasatosporales</taxon>
        <taxon>Streptomycetaceae</taxon>
        <taxon>Streptomyces</taxon>
        <taxon>Streptomyces cinnamoneus group</taxon>
    </lineage>
</organism>
<dbReference type="InterPro" id="IPR002938">
    <property type="entry name" value="FAD-bd"/>
</dbReference>
<reference evidence="7" key="2">
    <citation type="submission" date="2020-09" db="EMBL/GenBank/DDBJ databases">
        <authorList>
            <person name="Sun Q."/>
            <person name="Ohkuma M."/>
        </authorList>
    </citation>
    <scope>NUCLEOTIDE SEQUENCE</scope>
    <source>
        <strain evidence="7">JCM 4633</strain>
    </source>
</reference>
<dbReference type="Pfam" id="PF01494">
    <property type="entry name" value="FAD_binding_3"/>
    <property type="match status" value="1"/>
</dbReference>
<dbReference type="SUPFAM" id="SSF52833">
    <property type="entry name" value="Thioredoxin-like"/>
    <property type="match status" value="1"/>
</dbReference>
<dbReference type="PANTHER" id="PTHR43004:SF19">
    <property type="entry name" value="BINDING MONOOXYGENASE, PUTATIVE (JCVI)-RELATED"/>
    <property type="match status" value="1"/>
</dbReference>
<name>A0A918TM12_STRCJ</name>
<dbReference type="Proteomes" id="UP000646244">
    <property type="component" value="Unassembled WGS sequence"/>
</dbReference>
<dbReference type="RefSeq" id="WP_190110706.1">
    <property type="nucleotide sequence ID" value="NZ_BMVB01000010.1"/>
</dbReference>
<reference evidence="7" key="1">
    <citation type="journal article" date="2014" name="Int. J. Syst. Evol. Microbiol.">
        <title>Complete genome sequence of Corynebacterium casei LMG S-19264T (=DSM 44701T), isolated from a smear-ripened cheese.</title>
        <authorList>
            <consortium name="US DOE Joint Genome Institute (JGI-PGF)"/>
            <person name="Walter F."/>
            <person name="Albersmeier A."/>
            <person name="Kalinowski J."/>
            <person name="Ruckert C."/>
        </authorList>
    </citation>
    <scope>NUCLEOTIDE SEQUENCE</scope>
    <source>
        <strain evidence="7">JCM 4633</strain>
    </source>
</reference>
<dbReference type="EMBL" id="BMVB01000010">
    <property type="protein sequence ID" value="GHC55301.1"/>
    <property type="molecule type" value="Genomic_DNA"/>
</dbReference>
<sequence>MSDFCRDVVVIGGGPTGLALAIALRQYGLDVVVLEKEPSSKREVRASVIWQRALEILRDLGCADRFLEQGLSLRQAEVYVKGRRVGGHATGVSGTAFPQPLAIEQIAIERLLVERLGELGTDVRWDVEAVALRLGADGAEVDVRGPDERVQTIGCRWVVGCEGAHSLVRKTMNVPFEGERRIDLQAVQINAKPDWKFPCADDTTYFFLERRVCLIASPRPGGGYRFFSFLDDPDPQRVTPPDVDEMRDLVARATHDPGTRLVPTVPPWYNRARFHDRIAASLRVGPAMLAGDSGHMWAPIGGRGLNTGLRGAHNLGWKLAAVHHGWAADTLLDTYSGEQRHTAQEVMRQMRRNVMELPPSALTLAGMRVLGPALLASDRIHRRGRVILSELGRHHRTSELSTDEPGRQAAGGRRALRAGDRLPDVPVTHGGRERRLHDLLSYDRWTLLEVPDRQPAGDATEELRRIIGRFPVPAEVHRVEPAQGGTRGSGRLPRGTLLLVRPDGHIGLRVGAADRPSLDAYLDRWFVRKS</sequence>
<evidence type="ECO:0000256" key="2">
    <source>
        <dbReference type="ARBA" id="ARBA00007801"/>
    </source>
</evidence>
<dbReference type="InterPro" id="IPR050641">
    <property type="entry name" value="RIFMO-like"/>
</dbReference>